<gene>
    <name evidence="6" type="primary">marA_1</name>
    <name evidence="6" type="ORF">VQ7734_00706</name>
</gene>
<dbReference type="PRINTS" id="PR00032">
    <property type="entry name" value="HTHARAC"/>
</dbReference>
<dbReference type="SMART" id="SM00342">
    <property type="entry name" value="HTH_ARAC"/>
    <property type="match status" value="1"/>
</dbReference>
<organism evidence="6 7">
    <name type="scientific">Vibrio quintilis</name>
    <dbReference type="NCBI Taxonomy" id="1117707"/>
    <lineage>
        <taxon>Bacteria</taxon>
        <taxon>Pseudomonadati</taxon>
        <taxon>Pseudomonadota</taxon>
        <taxon>Gammaproteobacteria</taxon>
        <taxon>Vibrionales</taxon>
        <taxon>Vibrionaceae</taxon>
        <taxon>Vibrio</taxon>
    </lineage>
</organism>
<dbReference type="SUPFAM" id="SSF51215">
    <property type="entry name" value="Regulatory protein AraC"/>
    <property type="match status" value="1"/>
</dbReference>
<dbReference type="OrthoDB" id="9809338at2"/>
<dbReference type="PROSITE" id="PS01124">
    <property type="entry name" value="HTH_ARAC_FAMILY_2"/>
    <property type="match status" value="1"/>
</dbReference>
<sequence length="278" mass="32706">MKPQEKFHYLPSPHIQGVKMLSAVMKEFTFDRHAHEEYTIGITRKGRQDFFCRGANYKSHVGQMFFFNPEEVHDGNAGAGQVLEYDVFYLPADRLEPMIRAMGVDHPNHLRLKDSLISDPLFYRQVMQFGHVLQSEDSTIIEQEAGLIQIAESVARLNRRAMPLPFPTRRKDRLLLQAKDFIHDNLEHNLSIDDMSQAANISKYHFIRLFREQFGITPHQYILNCRINQIRRVVESGEKITDIAFRYGFSDVSHLNRKFKKVFGMTPKQYQRQLMYRR</sequence>
<dbReference type="InterPro" id="IPR003313">
    <property type="entry name" value="AraC-bd"/>
</dbReference>
<evidence type="ECO:0000313" key="7">
    <source>
        <dbReference type="Proteomes" id="UP000184600"/>
    </source>
</evidence>
<dbReference type="InterPro" id="IPR018060">
    <property type="entry name" value="HTH_AraC"/>
</dbReference>
<keyword evidence="7" id="KW-1185">Reference proteome</keyword>
<dbReference type="GO" id="GO:0043565">
    <property type="term" value="F:sequence-specific DNA binding"/>
    <property type="evidence" value="ECO:0007669"/>
    <property type="project" value="InterPro"/>
</dbReference>
<dbReference type="RefSeq" id="WP_073579891.1">
    <property type="nucleotide sequence ID" value="NZ_AP024898.1"/>
</dbReference>
<protein>
    <submittedName>
        <fullName evidence="6">Multiple antibiotic resistance protein MarA</fullName>
    </submittedName>
</protein>
<dbReference type="SUPFAM" id="SSF46689">
    <property type="entry name" value="Homeodomain-like"/>
    <property type="match status" value="2"/>
</dbReference>
<dbReference type="InterPro" id="IPR009057">
    <property type="entry name" value="Homeodomain-like_sf"/>
</dbReference>
<dbReference type="Pfam" id="PF02311">
    <property type="entry name" value="AraC_binding"/>
    <property type="match status" value="1"/>
</dbReference>
<dbReference type="Proteomes" id="UP000184600">
    <property type="component" value="Unassembled WGS sequence"/>
</dbReference>
<dbReference type="InterPro" id="IPR020449">
    <property type="entry name" value="Tscrpt_reg_AraC-type_HTH"/>
</dbReference>
<keyword evidence="1" id="KW-0805">Transcription regulation</keyword>
<dbReference type="PANTHER" id="PTHR46796">
    <property type="entry name" value="HTH-TYPE TRANSCRIPTIONAL ACTIVATOR RHAS-RELATED"/>
    <property type="match status" value="1"/>
</dbReference>
<dbReference type="PANTHER" id="PTHR46796:SF2">
    <property type="entry name" value="TRANSCRIPTIONAL REGULATORY PROTEIN"/>
    <property type="match status" value="1"/>
</dbReference>
<feature type="domain" description="HTH araC/xylS-type" evidence="5">
    <location>
        <begin position="176"/>
        <end position="273"/>
    </location>
</feature>
<dbReference type="PROSITE" id="PS00041">
    <property type="entry name" value="HTH_ARAC_FAMILY_1"/>
    <property type="match status" value="1"/>
</dbReference>
<dbReference type="STRING" id="1117707.VQ7734_00706"/>
<accession>A0A1M7YQW0</accession>
<dbReference type="InterPro" id="IPR018062">
    <property type="entry name" value="HTH_AraC-typ_CS"/>
</dbReference>
<dbReference type="Pfam" id="PF12833">
    <property type="entry name" value="HTH_18"/>
    <property type="match status" value="1"/>
</dbReference>
<evidence type="ECO:0000256" key="2">
    <source>
        <dbReference type="ARBA" id="ARBA00023125"/>
    </source>
</evidence>
<reference evidence="7" key="1">
    <citation type="submission" date="2016-12" db="EMBL/GenBank/DDBJ databases">
        <authorList>
            <person name="Rodrigo-Torres L."/>
            <person name="Arahal R.D."/>
            <person name="Lucena T."/>
        </authorList>
    </citation>
    <scope>NUCLEOTIDE SEQUENCE [LARGE SCALE GENOMIC DNA]</scope>
</reference>
<keyword evidence="3" id="KW-0010">Activator</keyword>
<keyword evidence="2" id="KW-0238">DNA-binding</keyword>
<dbReference type="EMBL" id="FRFG01000010">
    <property type="protein sequence ID" value="SHO54987.1"/>
    <property type="molecule type" value="Genomic_DNA"/>
</dbReference>
<dbReference type="Gene3D" id="1.10.10.60">
    <property type="entry name" value="Homeodomain-like"/>
    <property type="match status" value="2"/>
</dbReference>
<keyword evidence="4" id="KW-0804">Transcription</keyword>
<dbReference type="GO" id="GO:0003700">
    <property type="term" value="F:DNA-binding transcription factor activity"/>
    <property type="evidence" value="ECO:0007669"/>
    <property type="project" value="InterPro"/>
</dbReference>
<evidence type="ECO:0000256" key="4">
    <source>
        <dbReference type="ARBA" id="ARBA00023163"/>
    </source>
</evidence>
<evidence type="ECO:0000256" key="3">
    <source>
        <dbReference type="ARBA" id="ARBA00023159"/>
    </source>
</evidence>
<evidence type="ECO:0000259" key="5">
    <source>
        <dbReference type="PROSITE" id="PS01124"/>
    </source>
</evidence>
<dbReference type="AlphaFoldDB" id="A0A1M7YQW0"/>
<evidence type="ECO:0000256" key="1">
    <source>
        <dbReference type="ARBA" id="ARBA00023015"/>
    </source>
</evidence>
<dbReference type="InterPro" id="IPR037923">
    <property type="entry name" value="HTH-like"/>
</dbReference>
<name>A0A1M7YQW0_9VIBR</name>
<dbReference type="InterPro" id="IPR050204">
    <property type="entry name" value="AraC_XylS_family_regulators"/>
</dbReference>
<evidence type="ECO:0000313" key="6">
    <source>
        <dbReference type="EMBL" id="SHO54987.1"/>
    </source>
</evidence>
<proteinExistence type="predicted"/>